<gene>
    <name evidence="7" type="ORF">SAMN02745207_01235</name>
</gene>
<sequence>MIKKIGYACINVNLKPRGFKECRLSSVYKYGIDYLREKIINNLQLTKDILEWNIKNDIYMYRVTSTLLPLVTHPDIIRDFQWRWQKDEEICGYMNEIKDVVEKNNIRLSMHPDQFTVLNSLNPKVVENSFEYLKYHYQVLEKLAGKDIIIHTGGVYGDKQASMDRFIENYGKLDENIKKMLRLENDDVSYRVQDVLYISEKCGIPIVLDIHHHNCNYELALTHNHIERIKNSWKSTGLIPKMHISSGKTGINDKKHSDYVKCEDLANLKSLLIDIDIDLMVEAKMKDEAALEIMKCKEQEKNTIK</sequence>
<dbReference type="GO" id="GO:0009411">
    <property type="term" value="P:response to UV"/>
    <property type="evidence" value="ECO:0007669"/>
    <property type="project" value="InterPro"/>
</dbReference>
<dbReference type="GO" id="GO:0004519">
    <property type="term" value="F:endonuclease activity"/>
    <property type="evidence" value="ECO:0007669"/>
    <property type="project" value="UniProtKB-KW"/>
</dbReference>
<dbReference type="NCBIfam" id="TIGR00629">
    <property type="entry name" value="uvde"/>
    <property type="match status" value="1"/>
</dbReference>
<dbReference type="Pfam" id="PF03851">
    <property type="entry name" value="UvdE"/>
    <property type="match status" value="1"/>
</dbReference>
<evidence type="ECO:0000256" key="4">
    <source>
        <dbReference type="ARBA" id="ARBA00022769"/>
    </source>
</evidence>
<keyword evidence="1" id="KW-0540">Nuclease</keyword>
<dbReference type="GO" id="GO:0016787">
    <property type="term" value="F:hydrolase activity"/>
    <property type="evidence" value="ECO:0007669"/>
    <property type="project" value="UniProtKB-KW"/>
</dbReference>
<protein>
    <submittedName>
        <fullName evidence="7">UV-damage endonuclease</fullName>
    </submittedName>
</protein>
<dbReference type="OrthoDB" id="9782576at2"/>
<dbReference type="Gene3D" id="3.20.20.150">
    <property type="entry name" value="Divalent-metal-dependent TIM barrel enzymes"/>
    <property type="match status" value="1"/>
</dbReference>
<keyword evidence="8" id="KW-1185">Reference proteome</keyword>
<keyword evidence="2 7" id="KW-0255">Endonuclease</keyword>
<dbReference type="InterPro" id="IPR036237">
    <property type="entry name" value="Xyl_isomerase-like_sf"/>
</dbReference>
<evidence type="ECO:0000256" key="2">
    <source>
        <dbReference type="ARBA" id="ARBA00022759"/>
    </source>
</evidence>
<dbReference type="GO" id="GO:0006289">
    <property type="term" value="P:nucleotide-excision repair"/>
    <property type="evidence" value="ECO:0007669"/>
    <property type="project" value="InterPro"/>
</dbReference>
<evidence type="ECO:0000256" key="1">
    <source>
        <dbReference type="ARBA" id="ARBA00022722"/>
    </source>
</evidence>
<dbReference type="AlphaFoldDB" id="A0A1M5T750"/>
<name>A0A1M5T750_9CLOT</name>
<dbReference type="RefSeq" id="WP_073337556.1">
    <property type="nucleotide sequence ID" value="NZ_FQXM01000005.1"/>
</dbReference>
<dbReference type="SUPFAM" id="SSF51658">
    <property type="entry name" value="Xylose isomerase-like"/>
    <property type="match status" value="1"/>
</dbReference>
<dbReference type="PANTHER" id="PTHR31290:SF5">
    <property type="entry name" value="UV-DAMAGE ENDONUCLEASE"/>
    <property type="match status" value="1"/>
</dbReference>
<accession>A0A1M5T750</accession>
<organism evidence="7 8">
    <name type="scientific">Clostridium grantii DSM 8605</name>
    <dbReference type="NCBI Taxonomy" id="1121316"/>
    <lineage>
        <taxon>Bacteria</taxon>
        <taxon>Bacillati</taxon>
        <taxon>Bacillota</taxon>
        <taxon>Clostridia</taxon>
        <taxon>Eubacteriales</taxon>
        <taxon>Clostridiaceae</taxon>
        <taxon>Clostridium</taxon>
    </lineage>
</organism>
<dbReference type="EMBL" id="FQXM01000005">
    <property type="protein sequence ID" value="SHH46597.1"/>
    <property type="molecule type" value="Genomic_DNA"/>
</dbReference>
<evidence type="ECO:0000313" key="7">
    <source>
        <dbReference type="EMBL" id="SHH46597.1"/>
    </source>
</evidence>
<dbReference type="Proteomes" id="UP000184447">
    <property type="component" value="Unassembled WGS sequence"/>
</dbReference>
<reference evidence="7 8" key="1">
    <citation type="submission" date="2016-11" db="EMBL/GenBank/DDBJ databases">
        <authorList>
            <person name="Jaros S."/>
            <person name="Januszkiewicz K."/>
            <person name="Wedrychowicz H."/>
        </authorList>
    </citation>
    <scope>NUCLEOTIDE SEQUENCE [LARGE SCALE GENOMIC DNA]</scope>
    <source>
        <strain evidence="7 8">DSM 8605</strain>
    </source>
</reference>
<evidence type="ECO:0000256" key="5">
    <source>
        <dbReference type="ARBA" id="ARBA00022801"/>
    </source>
</evidence>
<keyword evidence="5" id="KW-0378">Hydrolase</keyword>
<keyword evidence="3" id="KW-0227">DNA damage</keyword>
<keyword evidence="4" id="KW-0228">DNA excision</keyword>
<keyword evidence="6" id="KW-0234">DNA repair</keyword>
<dbReference type="STRING" id="1121316.SAMN02745207_01235"/>
<dbReference type="InterPro" id="IPR004601">
    <property type="entry name" value="UvdE"/>
</dbReference>
<evidence type="ECO:0000256" key="6">
    <source>
        <dbReference type="ARBA" id="ARBA00023204"/>
    </source>
</evidence>
<evidence type="ECO:0000313" key="8">
    <source>
        <dbReference type="Proteomes" id="UP000184447"/>
    </source>
</evidence>
<evidence type="ECO:0000256" key="3">
    <source>
        <dbReference type="ARBA" id="ARBA00022763"/>
    </source>
</evidence>
<proteinExistence type="predicted"/>
<dbReference type="PANTHER" id="PTHR31290">
    <property type="entry name" value="UV-DAMAGE ENDONUCLEASE"/>
    <property type="match status" value="1"/>
</dbReference>